<dbReference type="Pfam" id="PF02801">
    <property type="entry name" value="Ketoacyl-synt_C"/>
    <property type="match status" value="1"/>
</dbReference>
<dbReference type="InterPro" id="IPR042231">
    <property type="entry name" value="Cho/carn_acyl_trans_2"/>
</dbReference>
<dbReference type="InterPro" id="IPR050091">
    <property type="entry name" value="PKS_NRPS_Biosynth_Enz"/>
</dbReference>
<dbReference type="InterPro" id="IPR011032">
    <property type="entry name" value="GroES-like_sf"/>
</dbReference>
<dbReference type="SMART" id="SM00822">
    <property type="entry name" value="PKS_KR"/>
    <property type="match status" value="1"/>
</dbReference>
<name>A0A1L7U5B2_FUSMA</name>
<evidence type="ECO:0000256" key="2">
    <source>
        <dbReference type="ARBA" id="ARBA00022553"/>
    </source>
</evidence>
<dbReference type="InterPro" id="IPR020807">
    <property type="entry name" value="PKS_DH"/>
</dbReference>
<dbReference type="Gene3D" id="3.40.47.10">
    <property type="match status" value="1"/>
</dbReference>
<feature type="domain" description="Ketosynthase family 3 (KS3)" evidence="10">
    <location>
        <begin position="8"/>
        <end position="460"/>
    </location>
</feature>
<dbReference type="PROSITE" id="PS52004">
    <property type="entry name" value="KS3_2"/>
    <property type="match status" value="1"/>
</dbReference>
<dbReference type="Gene3D" id="3.10.129.110">
    <property type="entry name" value="Polyketide synthase dehydratase"/>
    <property type="match status" value="1"/>
</dbReference>
<keyword evidence="2" id="KW-0597">Phosphoprotein</keyword>
<evidence type="ECO:0000313" key="12">
    <source>
        <dbReference type="EMBL" id="CVL02286.1"/>
    </source>
</evidence>
<keyword evidence="1" id="KW-0596">Phosphopantetheine</keyword>
<dbReference type="SUPFAM" id="SSF53335">
    <property type="entry name" value="S-adenosyl-L-methionine-dependent methyltransferases"/>
    <property type="match status" value="1"/>
</dbReference>
<dbReference type="InterPro" id="IPR014043">
    <property type="entry name" value="Acyl_transferase_dom"/>
</dbReference>
<dbReference type="CDD" id="cd00833">
    <property type="entry name" value="PKS"/>
    <property type="match status" value="1"/>
</dbReference>
<feature type="domain" description="Carrier" evidence="9">
    <location>
        <begin position="2521"/>
        <end position="2599"/>
    </location>
</feature>
<dbReference type="InterPro" id="IPR001227">
    <property type="entry name" value="Ac_transferase_dom_sf"/>
</dbReference>
<dbReference type="PROSITE" id="PS52019">
    <property type="entry name" value="PKS_MFAS_DH"/>
    <property type="match status" value="1"/>
</dbReference>
<reference evidence="13" key="1">
    <citation type="journal article" date="2016" name="Genome Biol. Evol.">
        <title>Comparative 'omics' of the Fusarium fujikuroi species complex highlights differences in genetic potential and metabolite synthesis.</title>
        <authorList>
            <person name="Niehaus E.-M."/>
            <person name="Muensterkoetter M."/>
            <person name="Proctor R.H."/>
            <person name="Brown D.W."/>
            <person name="Sharon A."/>
            <person name="Idan Y."/>
            <person name="Oren-Young L."/>
            <person name="Sieber C.M."/>
            <person name="Novak O."/>
            <person name="Pencik A."/>
            <person name="Tarkowska D."/>
            <person name="Hromadova K."/>
            <person name="Freeman S."/>
            <person name="Maymon M."/>
            <person name="Elazar M."/>
            <person name="Youssef S.A."/>
            <person name="El-Shabrawy E.S.M."/>
            <person name="Shalaby A.B.A."/>
            <person name="Houterman P."/>
            <person name="Brock N.L."/>
            <person name="Burkhardt I."/>
            <person name="Tsavkelova E.A."/>
            <person name="Dickschat J.S."/>
            <person name="Galuszka P."/>
            <person name="Gueldener U."/>
            <person name="Tudzynski B."/>
        </authorList>
    </citation>
    <scope>NUCLEOTIDE SEQUENCE [LARGE SCALE GENOMIC DNA]</scope>
    <source>
        <strain evidence="13">MRC7560</strain>
    </source>
</reference>
<dbReference type="InterPro" id="IPR042104">
    <property type="entry name" value="PKS_dehydratase_sf"/>
</dbReference>
<protein>
    <submittedName>
        <fullName evidence="12">Related to polyketide synthase</fullName>
    </submittedName>
</protein>
<keyword evidence="7" id="KW-0012">Acyltransferase</keyword>
<feature type="active site" description="Proton acceptor; for dehydratase activity" evidence="8">
    <location>
        <position position="1012"/>
    </location>
</feature>
<dbReference type="SUPFAM" id="SSF55048">
    <property type="entry name" value="Probable ACP-binding domain of malonyl-CoA ACP transacylase"/>
    <property type="match status" value="1"/>
</dbReference>
<dbReference type="Gene3D" id="3.30.559.70">
    <property type="entry name" value="Choline/Carnitine o-acyltransferase, domain 2"/>
    <property type="match status" value="1"/>
</dbReference>
<dbReference type="Gene3D" id="1.10.275.20">
    <property type="entry name" value="Choline/Carnitine o-acyltransferase"/>
    <property type="match status" value="1"/>
</dbReference>
<dbReference type="InterPro" id="IPR039551">
    <property type="entry name" value="Cho/carn_acyl_trans"/>
</dbReference>
<dbReference type="EMBL" id="FCQH01000012">
    <property type="protein sequence ID" value="CVL02286.1"/>
    <property type="molecule type" value="Genomic_DNA"/>
</dbReference>
<dbReference type="InterPro" id="IPR057326">
    <property type="entry name" value="KR_dom"/>
</dbReference>
<dbReference type="SUPFAM" id="SSF47336">
    <property type="entry name" value="ACP-like"/>
    <property type="match status" value="1"/>
</dbReference>
<evidence type="ECO:0000256" key="1">
    <source>
        <dbReference type="ARBA" id="ARBA00022450"/>
    </source>
</evidence>
<dbReference type="SUPFAM" id="SSF51735">
    <property type="entry name" value="NAD(P)-binding Rossmann-fold domains"/>
    <property type="match status" value="2"/>
</dbReference>
<evidence type="ECO:0000256" key="6">
    <source>
        <dbReference type="ARBA" id="ARBA00023268"/>
    </source>
</evidence>
<dbReference type="Gene3D" id="3.30.559.10">
    <property type="entry name" value="Chloramphenicol acetyltransferase-like domain"/>
    <property type="match status" value="1"/>
</dbReference>
<evidence type="ECO:0000259" key="10">
    <source>
        <dbReference type="PROSITE" id="PS52004"/>
    </source>
</evidence>
<evidence type="ECO:0000259" key="11">
    <source>
        <dbReference type="PROSITE" id="PS52019"/>
    </source>
</evidence>
<organism evidence="12 13">
    <name type="scientific">Fusarium mangiferae</name>
    <name type="common">Mango malformation disease fungus</name>
    <dbReference type="NCBI Taxonomy" id="192010"/>
    <lineage>
        <taxon>Eukaryota</taxon>
        <taxon>Fungi</taxon>
        <taxon>Dikarya</taxon>
        <taxon>Ascomycota</taxon>
        <taxon>Pezizomycotina</taxon>
        <taxon>Sordariomycetes</taxon>
        <taxon>Hypocreomycetidae</taxon>
        <taxon>Hypocreales</taxon>
        <taxon>Nectriaceae</taxon>
        <taxon>Fusarium</taxon>
        <taxon>Fusarium fujikuroi species complex</taxon>
    </lineage>
</organism>
<dbReference type="InterPro" id="IPR049551">
    <property type="entry name" value="PKS_DH_C"/>
</dbReference>
<comment type="caution">
    <text evidence="12">The sequence shown here is derived from an EMBL/GenBank/DDBJ whole genome shotgun (WGS) entry which is preliminary data.</text>
</comment>
<evidence type="ECO:0000259" key="9">
    <source>
        <dbReference type="PROSITE" id="PS50075"/>
    </source>
</evidence>
<dbReference type="InterPro" id="IPR049552">
    <property type="entry name" value="PKS_DH_N"/>
</dbReference>
<dbReference type="InterPro" id="IPR020806">
    <property type="entry name" value="PKS_PP-bd"/>
</dbReference>
<dbReference type="Pfam" id="PF13602">
    <property type="entry name" value="ADH_zinc_N_2"/>
    <property type="match status" value="1"/>
</dbReference>
<dbReference type="Pfam" id="PF23297">
    <property type="entry name" value="ACP_SdgA_C"/>
    <property type="match status" value="1"/>
</dbReference>
<dbReference type="InterPro" id="IPR016039">
    <property type="entry name" value="Thiolase-like"/>
</dbReference>
<evidence type="ECO:0000256" key="3">
    <source>
        <dbReference type="ARBA" id="ARBA00022679"/>
    </source>
</evidence>
<dbReference type="InterPro" id="IPR014030">
    <property type="entry name" value="Ketoacyl_synth_N"/>
</dbReference>
<accession>A0A1L7U5B2</accession>
<dbReference type="PROSITE" id="PS50075">
    <property type="entry name" value="CARRIER"/>
    <property type="match status" value="1"/>
</dbReference>
<dbReference type="Gene3D" id="3.40.50.720">
    <property type="entry name" value="NAD(P)-binding Rossmann-like Domain"/>
    <property type="match status" value="1"/>
</dbReference>
<dbReference type="InterPro" id="IPR042572">
    <property type="entry name" value="Carn_acyl_trans_N"/>
</dbReference>
<dbReference type="InterPro" id="IPR020843">
    <property type="entry name" value="ER"/>
</dbReference>
<dbReference type="SMART" id="SM00829">
    <property type="entry name" value="PKS_ER"/>
    <property type="match status" value="1"/>
</dbReference>
<dbReference type="InterPro" id="IPR016035">
    <property type="entry name" value="Acyl_Trfase/lysoPLipase"/>
</dbReference>
<dbReference type="RefSeq" id="XP_041687539.1">
    <property type="nucleotide sequence ID" value="XM_041821794.1"/>
</dbReference>
<dbReference type="PANTHER" id="PTHR43775">
    <property type="entry name" value="FATTY ACID SYNTHASE"/>
    <property type="match status" value="1"/>
</dbReference>
<dbReference type="Pfam" id="PF00109">
    <property type="entry name" value="ketoacyl-synt"/>
    <property type="match status" value="2"/>
</dbReference>
<dbReference type="Pfam" id="PF00755">
    <property type="entry name" value="Carn_acyltransf"/>
    <property type="match status" value="1"/>
</dbReference>
<dbReference type="PANTHER" id="PTHR43775:SF22">
    <property type="entry name" value="SYNTHASE, PUTATIVE (JCVI)-RELATED"/>
    <property type="match status" value="1"/>
</dbReference>
<dbReference type="InterPro" id="IPR029063">
    <property type="entry name" value="SAM-dependent_MTases_sf"/>
</dbReference>
<dbReference type="InterPro" id="IPR009081">
    <property type="entry name" value="PP-bd_ACP"/>
</dbReference>
<dbReference type="InterPro" id="IPR016036">
    <property type="entry name" value="Malonyl_transacylase_ACP-bd"/>
</dbReference>
<proteinExistence type="predicted"/>
<evidence type="ECO:0000256" key="5">
    <source>
        <dbReference type="ARBA" id="ARBA00023002"/>
    </source>
</evidence>
<dbReference type="Pfam" id="PF16197">
    <property type="entry name" value="KAsynt_C_assoc"/>
    <property type="match status" value="1"/>
</dbReference>
<feature type="region of interest" description="C-terminal hotdog fold" evidence="8">
    <location>
        <begin position="1151"/>
        <end position="1307"/>
    </location>
</feature>
<dbReference type="VEuPathDB" id="FungiDB:FMAN_08330"/>
<dbReference type="GO" id="GO:0044550">
    <property type="term" value="P:secondary metabolite biosynthetic process"/>
    <property type="evidence" value="ECO:0007669"/>
    <property type="project" value="TreeGrafter"/>
</dbReference>
<dbReference type="Proteomes" id="UP000184255">
    <property type="component" value="Unassembled WGS sequence"/>
</dbReference>
<dbReference type="Gene3D" id="3.90.180.10">
    <property type="entry name" value="Medium-chain alcohol dehydrogenases, catalytic domain"/>
    <property type="match status" value="1"/>
</dbReference>
<dbReference type="Pfam" id="PF21089">
    <property type="entry name" value="PKS_DH_N"/>
    <property type="match status" value="1"/>
</dbReference>
<dbReference type="InterPro" id="IPR020841">
    <property type="entry name" value="PKS_Beta-ketoAc_synthase_dom"/>
</dbReference>
<dbReference type="Pfam" id="PF14765">
    <property type="entry name" value="PS-DH"/>
    <property type="match status" value="1"/>
</dbReference>
<dbReference type="GO" id="GO:0016491">
    <property type="term" value="F:oxidoreductase activity"/>
    <property type="evidence" value="ECO:0007669"/>
    <property type="project" value="UniProtKB-KW"/>
</dbReference>
<dbReference type="PROSITE" id="PS51257">
    <property type="entry name" value="PROKAR_LIPOPROTEIN"/>
    <property type="match status" value="1"/>
</dbReference>
<evidence type="ECO:0000256" key="7">
    <source>
        <dbReference type="ARBA" id="ARBA00023315"/>
    </source>
</evidence>
<dbReference type="SUPFAM" id="SSF53901">
    <property type="entry name" value="Thiolase-like"/>
    <property type="match status" value="1"/>
</dbReference>
<dbReference type="GO" id="GO:0004312">
    <property type="term" value="F:fatty acid synthase activity"/>
    <property type="evidence" value="ECO:0007669"/>
    <property type="project" value="TreeGrafter"/>
</dbReference>
<keyword evidence="6" id="KW-0511">Multifunctional enzyme</keyword>
<gene>
    <name evidence="12" type="ORF">FMAN_08330</name>
</gene>
<dbReference type="InterPro" id="IPR014031">
    <property type="entry name" value="Ketoacyl_synth_C"/>
</dbReference>
<dbReference type="SUPFAM" id="SSF52777">
    <property type="entry name" value="CoA-dependent acyltransferases"/>
    <property type="match status" value="2"/>
</dbReference>
<dbReference type="Pfam" id="PF00698">
    <property type="entry name" value="Acyl_transf_1"/>
    <property type="match status" value="1"/>
</dbReference>
<evidence type="ECO:0000256" key="8">
    <source>
        <dbReference type="PROSITE-ProRule" id="PRU01363"/>
    </source>
</evidence>
<dbReference type="SUPFAM" id="SSF52151">
    <property type="entry name" value="FabD/lysophospholipase-like"/>
    <property type="match status" value="1"/>
</dbReference>
<dbReference type="InterPro" id="IPR049900">
    <property type="entry name" value="PKS_mFAS_DH"/>
</dbReference>
<dbReference type="Pfam" id="PF08659">
    <property type="entry name" value="KR"/>
    <property type="match status" value="1"/>
</dbReference>
<feature type="domain" description="PKS/mFAS DH" evidence="11">
    <location>
        <begin position="980"/>
        <end position="1307"/>
    </location>
</feature>
<sequence>MSRIMNPPAPIAIIGVGCRLPGGANNLDKLWKLLSESRDGQTEIPSDRWNADSWFDAYPDAKQSMVTKHGYFLQDDISQFDAKFFGISSAEAHSMDPQQRLFLMTTYEALEDAGIPVETLRGSNTGVYASIFERSYDRMGHKDLSTIGRTHLNGTGESILSNRISYCFDLRGPCMTIDTGCSGSLVGLHQACHSLRLGESNLALVGGSQLVIQPDILSISEFPLPSALPVARKQYEFSADVPVVSGMGMLNPDGKSYTFDSRGVGYGRGEGVATVVLKRLDLAIKDGDRIHAIIANSGMNQDGKTPGLNTPSSEAQAALSLRVYQEAGLNPADTSFVEAHGTGTQAGDREEIASISKVFCEKSGRTDDLYVGSVKTNIGHLEATSGIAGLLKSVLVLKHNQIPANLNFIKPKPSLKLYEKRIKIPTEVTELPRPQHNGPARVSVNSFGYGGTNCHVILEAPGAYHKLNGAQTNGSSTHHNSPELFNGVTKASFTSESALNGSSIPGDVTDSTPKLFVLSASTEKAFVSTVENTKQWASAHLLDSQTLRSLSYTLGTRKSAFLFRRSIVASTSVELMEELDQVVDPKKATTLAPLTFVFSGQGAQWHAMGRELIKSSRSFRESIVDMDGTIRREGGSWSLIDELLKSESQSRISEADISQPATTAIQIALVDLLRSFSIRPSRVIGHSSGEVAAAYAAGALSRENAIVVSYHRGVASSMAKAAAKVPGLMMAVTLAGADAQRYIDRVTSGTISVACVNSPESSTISGDLTAIEELKSLLDAEGIFARKLKVDTAYHSHHMRRIAQHYLKAMKNIESSDVRSGITFYSSVTGAAKSTAFGADYWTDNLISQVKFSQALALLRDDQLKNEPGIDTSVFIEIGPHPALAGPSRQTLIPPGGRKFKFEYFSALVRHKNAEQTVLSLAGKIFELGLMIDLDAVLKMTEKREPDIIRDLKSYPWDLAPFWHESRLSKAHRFRKFPPHDLLGLLDPGSTIQEPRWRYLINLDALPWLRDHVVEGFTLYPGAGYLTMAIEALKQLVQLRDAQRLISRFILRDVIISKSIVLKESDNDEKSGEVELQLSMSTSQQYEGSRWETFRIWSYDSVNESWTENCSGEITVEYRNTEDDEVDGTRESDLRREESLQFLHDARQTCSMEMTKTEFYEFAKLTGNQWDGAFSPIDSLKYGNKQGLLGIIIPDVAALMPYRSFRPHVIHPTTLDAVHQLSGVLFKKFVSNAPCVPTKINLLEIDAKISTRPGNNLTAAMQIESDGPKTSTAQSWVFQEEKDGQLRPVIKLLVDLRAIGEARQDENRPFVQDKVNRLEWNVDVDLMTETSFSHYLSITLGLDENMTYNYEGRKVSAVEAEESFRLADQAASIWIRDALAYVEANNVDITSPHLVKYLGWMKMWINSDYYSQIMSGLCVEDEVNILQRIDALTNAPELQLLARVGRALPGILSGAYDPLSVMLQENLLIRAYEGGTFSGDYEAAVAYLQLLTFKNPRLRFLEIGAGTGGCTKQLLGGISNQNSGGDLPIGQYTYTDISSGFFEEARRTFADWESYMEFKTLDVEGDPLTQGFQPESYDVIVASNVLHATKRMDVTMEQVRKLLCPGGSLILVENSPRGAVIGLIFGTLSGWWAHEDEFREDTALMYREQWNTILSRNGFGGIHVARNSMMVSRAVAPLTNGHSMGNKTIVLVEDAADDRNLEISQHIKSTSTDARISKGTWDSVDIGEDVLYLVVDRAEMPLLLDPQPQLFTTLNALLASNAKILWVVIQNTPDPVSTAYKGLVSATVRVLRRESGNTGLITFDIRDSALSPQVTGRAIAGILQTCFWPGTHDRKSPEPEFAYENGRVFIPRVLSDTKLLKWVRSTWNDSTVTQTETALHQGDRPLKLEVATPGILSSLRFVDSQLSLELGADQIEVKPDAYGVNYRDLCVALGQIQSDTKMVGEFAGVIAAVGRDMKDTYQVGDRVMGFGAQPYSNLSRVNGHHAHKTPNSMSDTTASSIPYAYVTAYQCIRNLANLEQGQSVLIHSASGAVGQAAIQLAQSIGAEIFCTVGNREKQQFLVDTYGIQESHIYSSRQGSLKNSIMRLTGGEGVDLVLGTSTGEMLRESLECVKCLGVFIELGRTEMQKPSRLSMAAFPKSITFHAFDLVTLATRKSRYIYQILDEIVKLIESEELRPMGPSMVYPIEQVEDAFRLMSARKHIGKIVLVTQPTSRVKCLPAQPVPLRLRKDGTYIVAGGLGDLPSRICRFFAARGAGHIVSLSRRTIDDETRRKHMAAVEAHGGQLHLLICDITNDDQMKNAVSFCRALPPVRGVVQGALALRDRTFSQMTIDEWKQPLQPKVVGTINLDKYFASPDLAFFVALSSIVSVIGKSGQSNYAAGNGFQDAFARAHANHPHTQYVSLNIGAVSIDAHGALEASQNETSISTIRASLRHNSVMDISFEEFFANLEYLMTDAARMDGLHQSIQGVTRLSMMEANDEYLLNNPVFSHLQHQLDQKTTGAAKTDKVDFAEALAGVKTMAEAEQLIQEAALAKFAVFLDRPVDDIRVDQSLATIGLDSLVSIELKNWMARTFQINLQTSELSGAGSITALTATVASRSKLVPNEIRKSVPKESVTVTEQTSSSAGEQVRTNHGLYCCRTCKELPRYPLVDLDEAIADLLSSFGHLAHTREEYEELSRKAHALAAPDSLGRRLYNKLRAQADDPNVESWIADLLLKALHLKRRYPLAPFGNFLGTHFDSPTVHTQAERAALLTTALYDFKTDRDLGRLEPDFLSTRANCGHSLSWLFNAVREPNVDCDKMMKYPGNEYVAVLRKGHLFKIPLKHADMRASYDMLKATYQEILDLDLEDSWAGMLTTDNRDTWGLNRQRLLCLDNKNAVYFETIEASVFVMCLDDNSPVTRADRVRFGYIGDSFNRWHDKCTQIIVTANGRSASIFEHSMIDLMTVSQLSQRLQNAIATFNPRKSTPSHGGIAVDPASLKEIPLVTTDDINNRIESLRHGYISVTSAKQYVPHLIKSFGKTTLLSHSAPIKATVDLTIQLASRLYFGHLPASWETVSTAHFHLGRPEIVQVVRKSVMDFCDAAIDDTVPRSDARTKLVQAARECNAQIAKGTEGLSYFRLMDVIEVMSQDQKEEEVPELFSDPVWKRGYPKLIMQTMVEKKLAEDPGFTMPDPESVWMNYTVFDDSVEVCFVSPEKSAERFRAALDRAAEIVKNIISERSIQDLQT</sequence>
<dbReference type="SMART" id="SM00827">
    <property type="entry name" value="PKS_AT"/>
    <property type="match status" value="1"/>
</dbReference>
<dbReference type="Gene3D" id="1.10.1200.10">
    <property type="entry name" value="ACP-like"/>
    <property type="match status" value="1"/>
</dbReference>
<dbReference type="Pfam" id="PF08242">
    <property type="entry name" value="Methyltransf_12"/>
    <property type="match status" value="1"/>
</dbReference>
<keyword evidence="3" id="KW-0808">Transferase</keyword>
<dbReference type="Gene3D" id="3.40.366.10">
    <property type="entry name" value="Malonyl-Coenzyme A Acyl Carrier Protein, domain 2"/>
    <property type="match status" value="1"/>
</dbReference>
<dbReference type="Gene3D" id="3.40.50.150">
    <property type="entry name" value="Vaccinia Virus protein VP39"/>
    <property type="match status" value="1"/>
</dbReference>
<keyword evidence="5" id="KW-0560">Oxidoreductase</keyword>
<dbReference type="InterPro" id="IPR036291">
    <property type="entry name" value="NAD(P)-bd_dom_sf"/>
</dbReference>
<dbReference type="CDD" id="cd02440">
    <property type="entry name" value="AdoMet_MTases"/>
    <property type="match status" value="1"/>
</dbReference>
<feature type="active site" description="Proton donor; for dehydratase activity" evidence="8">
    <location>
        <position position="1216"/>
    </location>
</feature>
<keyword evidence="13" id="KW-1185">Reference proteome</keyword>
<dbReference type="InterPro" id="IPR013968">
    <property type="entry name" value="PKS_KR"/>
</dbReference>
<dbReference type="InterPro" id="IPR023213">
    <property type="entry name" value="CAT-like_dom_sf"/>
</dbReference>
<dbReference type="CDD" id="cd05195">
    <property type="entry name" value="enoyl_red"/>
    <property type="match status" value="1"/>
</dbReference>
<evidence type="ECO:0000256" key="4">
    <source>
        <dbReference type="ARBA" id="ARBA00022857"/>
    </source>
</evidence>
<dbReference type="GeneID" id="65087590"/>
<dbReference type="InterPro" id="IPR032821">
    <property type="entry name" value="PKS_assoc"/>
</dbReference>
<feature type="region of interest" description="N-terminal hotdog fold" evidence="8">
    <location>
        <begin position="980"/>
        <end position="1121"/>
    </location>
</feature>
<dbReference type="SMART" id="SM00823">
    <property type="entry name" value="PKS_PP"/>
    <property type="match status" value="1"/>
</dbReference>
<dbReference type="GO" id="GO:0006633">
    <property type="term" value="P:fatty acid biosynthetic process"/>
    <property type="evidence" value="ECO:0007669"/>
    <property type="project" value="TreeGrafter"/>
</dbReference>
<dbReference type="SMART" id="SM00825">
    <property type="entry name" value="PKS_KS"/>
    <property type="match status" value="1"/>
</dbReference>
<dbReference type="InterPro" id="IPR036736">
    <property type="entry name" value="ACP-like_sf"/>
</dbReference>
<dbReference type="GO" id="GO:0031177">
    <property type="term" value="F:phosphopantetheine binding"/>
    <property type="evidence" value="ECO:0007669"/>
    <property type="project" value="InterPro"/>
</dbReference>
<evidence type="ECO:0000313" key="13">
    <source>
        <dbReference type="Proteomes" id="UP000184255"/>
    </source>
</evidence>
<keyword evidence="4" id="KW-0521">NADP</keyword>
<dbReference type="InterPro" id="IPR013217">
    <property type="entry name" value="Methyltransf_12"/>
</dbReference>
<dbReference type="SUPFAM" id="SSF50129">
    <property type="entry name" value="GroES-like"/>
    <property type="match status" value="1"/>
</dbReference>
<dbReference type="SMART" id="SM00826">
    <property type="entry name" value="PKS_DH"/>
    <property type="match status" value="1"/>
</dbReference>